<organism evidence="2 3">
    <name type="scientific">Niveomyces insectorum RCEF 264</name>
    <dbReference type="NCBI Taxonomy" id="1081102"/>
    <lineage>
        <taxon>Eukaryota</taxon>
        <taxon>Fungi</taxon>
        <taxon>Dikarya</taxon>
        <taxon>Ascomycota</taxon>
        <taxon>Pezizomycotina</taxon>
        <taxon>Sordariomycetes</taxon>
        <taxon>Hypocreomycetidae</taxon>
        <taxon>Hypocreales</taxon>
        <taxon>Cordycipitaceae</taxon>
        <taxon>Niveomyces</taxon>
    </lineage>
</organism>
<evidence type="ECO:0000313" key="3">
    <source>
        <dbReference type="Proteomes" id="UP000076874"/>
    </source>
</evidence>
<dbReference type="EMBL" id="AZHD01000005">
    <property type="protein sequence ID" value="OAA63578.1"/>
    <property type="molecule type" value="Genomic_DNA"/>
</dbReference>
<dbReference type="STRING" id="1081102.A0A167WBI8"/>
<name>A0A167WBI8_9HYPO</name>
<feature type="compositionally biased region" description="Basic and acidic residues" evidence="1">
    <location>
        <begin position="1"/>
        <end position="13"/>
    </location>
</feature>
<feature type="region of interest" description="Disordered" evidence="1">
    <location>
        <begin position="43"/>
        <end position="116"/>
    </location>
</feature>
<reference evidence="2 3" key="1">
    <citation type="journal article" date="2016" name="Genome Biol. Evol.">
        <title>Divergent and convergent evolution of fungal pathogenicity.</title>
        <authorList>
            <person name="Shang Y."/>
            <person name="Xiao G."/>
            <person name="Zheng P."/>
            <person name="Cen K."/>
            <person name="Zhan S."/>
            <person name="Wang C."/>
        </authorList>
    </citation>
    <scope>NUCLEOTIDE SEQUENCE [LARGE SCALE GENOMIC DNA]</scope>
    <source>
        <strain evidence="2 3">RCEF 264</strain>
    </source>
</reference>
<evidence type="ECO:0000313" key="2">
    <source>
        <dbReference type="EMBL" id="OAA63578.1"/>
    </source>
</evidence>
<feature type="region of interest" description="Disordered" evidence="1">
    <location>
        <begin position="398"/>
        <end position="422"/>
    </location>
</feature>
<evidence type="ECO:0000256" key="1">
    <source>
        <dbReference type="SAM" id="MobiDB-lite"/>
    </source>
</evidence>
<feature type="region of interest" description="Disordered" evidence="1">
    <location>
        <begin position="1"/>
        <end position="29"/>
    </location>
</feature>
<comment type="caution">
    <text evidence="2">The sequence shown here is derived from an EMBL/GenBank/DDBJ whole genome shotgun (WGS) entry which is preliminary data.</text>
</comment>
<dbReference type="OrthoDB" id="5238281at2759"/>
<sequence length="524" mass="53946">MHAALEHRAETKTDSPVTPSAATSQLLRRRAARLRQRDDLHITIPQAHSGWSFDVNGAASAAGFPRSPDSPKSPKSPQSPQSPKSPQSPQSPLSPLSPLSPQSPNSPNSPHSPNRLFSLDRTTRVTAAVTSTTLSTPPLVVAMTVVDPPPPSLTPPPVAGTAGTSTDPAVVNVQATSQTPQTISSSSSTTATVTASSAVVPTSAQTTSSTPFPTIDPPIVTDSAQPLSAVGNAAAGTSSMGAVSVDNQPKNGNNNDVGVRVVLPAVIGKYTIFLNAVGRLAGLSTNIPVRKSATGCRSGSLHIRSDMSVMADLMNAVYTAEDGEYHRGSRASGPNGFLVDEKLGSQEHLRESGGGAGAGVAGTAGMLPNMSSSVLGWLSSLRSAAPTVRDSIVTSVSRVGNSSSRGPNGWSRGAEAADPPATLRPKNKYVSCWSESSDGSVTAGDRVPPVPPVLAMPPSQARAVASRARPLSMARTAISDSTNSTNRTAAPTESTWNTWGIEQHKPRKNTGIVEKIKTAVGGFP</sequence>
<accession>A0A167WBI8</accession>
<dbReference type="Proteomes" id="UP000076874">
    <property type="component" value="Unassembled WGS sequence"/>
</dbReference>
<dbReference type="AlphaFoldDB" id="A0A167WBI8"/>
<keyword evidence="3" id="KW-1185">Reference proteome</keyword>
<protein>
    <submittedName>
        <fullName evidence="2">Tenascin Y variant</fullName>
    </submittedName>
</protein>
<proteinExistence type="predicted"/>
<feature type="compositionally biased region" description="Low complexity" evidence="1">
    <location>
        <begin position="398"/>
        <end position="408"/>
    </location>
</feature>
<feature type="region of interest" description="Disordered" evidence="1">
    <location>
        <begin position="147"/>
        <end position="166"/>
    </location>
</feature>
<feature type="compositionally biased region" description="Low complexity" evidence="1">
    <location>
        <begin position="73"/>
        <end position="114"/>
    </location>
</feature>
<gene>
    <name evidence="2" type="ORF">SPI_03741</name>
</gene>
<feature type="compositionally biased region" description="Pro residues" evidence="1">
    <location>
        <begin position="147"/>
        <end position="158"/>
    </location>
</feature>
<feature type="compositionally biased region" description="Polar residues" evidence="1">
    <location>
        <begin position="14"/>
        <end position="24"/>
    </location>
</feature>